<protein>
    <submittedName>
        <fullName evidence="2">Uncharacterized protein</fullName>
    </submittedName>
</protein>
<feature type="region of interest" description="Disordered" evidence="1">
    <location>
        <begin position="1"/>
        <end position="81"/>
    </location>
</feature>
<proteinExistence type="predicted"/>
<dbReference type="EMBL" id="JAINUG010000073">
    <property type="protein sequence ID" value="KAJ8401097.1"/>
    <property type="molecule type" value="Genomic_DNA"/>
</dbReference>
<name>A0AAD7WLB4_9TELE</name>
<keyword evidence="3" id="KW-1185">Reference proteome</keyword>
<dbReference type="AlphaFoldDB" id="A0AAD7WLB4"/>
<comment type="caution">
    <text evidence="2">The sequence shown here is derived from an EMBL/GenBank/DDBJ whole genome shotgun (WGS) entry which is preliminary data.</text>
</comment>
<feature type="compositionally biased region" description="Low complexity" evidence="1">
    <location>
        <begin position="112"/>
        <end position="135"/>
    </location>
</feature>
<feature type="compositionally biased region" description="Low complexity" evidence="1">
    <location>
        <begin position="19"/>
        <end position="32"/>
    </location>
</feature>
<accession>A0AAD7WLB4</accession>
<evidence type="ECO:0000313" key="3">
    <source>
        <dbReference type="Proteomes" id="UP001221898"/>
    </source>
</evidence>
<feature type="compositionally biased region" description="Basic and acidic residues" evidence="1">
    <location>
        <begin position="50"/>
        <end position="61"/>
    </location>
</feature>
<feature type="compositionally biased region" description="Gly residues" evidence="1">
    <location>
        <begin position="33"/>
        <end position="47"/>
    </location>
</feature>
<feature type="region of interest" description="Disordered" evidence="1">
    <location>
        <begin position="108"/>
        <end position="135"/>
    </location>
</feature>
<dbReference type="Proteomes" id="UP001221898">
    <property type="component" value="Unassembled WGS sequence"/>
</dbReference>
<gene>
    <name evidence="2" type="ORF">AAFF_G00390540</name>
</gene>
<sequence>MGKTFFCSPASQAGDQLPGRQAVGQVGRQAGRQAGGQAGRRAGGQAGGRKPHDDISIRESRTAGAGPRPAEGHGTQSGTMVLGPCPVGSQLSVRVLCLELRSSPGLSWSCESPSSAMTSPHSVSTSSSSVVGSVL</sequence>
<evidence type="ECO:0000313" key="2">
    <source>
        <dbReference type="EMBL" id="KAJ8401097.1"/>
    </source>
</evidence>
<reference evidence="2" key="1">
    <citation type="journal article" date="2023" name="Science">
        <title>Genome structures resolve the early diversification of teleost fishes.</title>
        <authorList>
            <person name="Parey E."/>
            <person name="Louis A."/>
            <person name="Montfort J."/>
            <person name="Bouchez O."/>
            <person name="Roques C."/>
            <person name="Iampietro C."/>
            <person name="Lluch J."/>
            <person name="Castinel A."/>
            <person name="Donnadieu C."/>
            <person name="Desvignes T."/>
            <person name="Floi Bucao C."/>
            <person name="Jouanno E."/>
            <person name="Wen M."/>
            <person name="Mejri S."/>
            <person name="Dirks R."/>
            <person name="Jansen H."/>
            <person name="Henkel C."/>
            <person name="Chen W.J."/>
            <person name="Zahm M."/>
            <person name="Cabau C."/>
            <person name="Klopp C."/>
            <person name="Thompson A.W."/>
            <person name="Robinson-Rechavi M."/>
            <person name="Braasch I."/>
            <person name="Lecointre G."/>
            <person name="Bobe J."/>
            <person name="Postlethwait J.H."/>
            <person name="Berthelot C."/>
            <person name="Roest Crollius H."/>
            <person name="Guiguen Y."/>
        </authorList>
    </citation>
    <scope>NUCLEOTIDE SEQUENCE</scope>
    <source>
        <strain evidence="2">NC1722</strain>
    </source>
</reference>
<evidence type="ECO:0000256" key="1">
    <source>
        <dbReference type="SAM" id="MobiDB-lite"/>
    </source>
</evidence>
<organism evidence="2 3">
    <name type="scientific">Aldrovandia affinis</name>
    <dbReference type="NCBI Taxonomy" id="143900"/>
    <lineage>
        <taxon>Eukaryota</taxon>
        <taxon>Metazoa</taxon>
        <taxon>Chordata</taxon>
        <taxon>Craniata</taxon>
        <taxon>Vertebrata</taxon>
        <taxon>Euteleostomi</taxon>
        <taxon>Actinopterygii</taxon>
        <taxon>Neopterygii</taxon>
        <taxon>Teleostei</taxon>
        <taxon>Notacanthiformes</taxon>
        <taxon>Halosauridae</taxon>
        <taxon>Aldrovandia</taxon>
    </lineage>
</organism>